<protein>
    <submittedName>
        <fullName evidence="2">Uncharacterized protein</fullName>
    </submittedName>
</protein>
<sequence length="117" mass="11730">MSAKHITALAVAASMALVPVAATGASAAAKPNLRACYDGRCAITLTKSVSFRVSSRFGITRLAISFDSSTVRVKGTGPGVTSQAILGGGASGSVNNIGIRIVSLSGGKAVLRLSPRK</sequence>
<proteinExistence type="predicted"/>
<comment type="caution">
    <text evidence="2">The sequence shown here is derived from an EMBL/GenBank/DDBJ whole genome shotgun (WGS) entry which is preliminary data.</text>
</comment>
<evidence type="ECO:0000313" key="3">
    <source>
        <dbReference type="Proteomes" id="UP001596058"/>
    </source>
</evidence>
<dbReference type="Proteomes" id="UP001596058">
    <property type="component" value="Unassembled WGS sequence"/>
</dbReference>
<accession>A0ABW1D7C0</accession>
<dbReference type="RefSeq" id="WP_379522118.1">
    <property type="nucleotide sequence ID" value="NZ_JBHSPA010000084.1"/>
</dbReference>
<gene>
    <name evidence="2" type="ORF">ACFPZ3_53270</name>
</gene>
<evidence type="ECO:0000256" key="1">
    <source>
        <dbReference type="SAM" id="SignalP"/>
    </source>
</evidence>
<evidence type="ECO:0000313" key="2">
    <source>
        <dbReference type="EMBL" id="MFC5832683.1"/>
    </source>
</evidence>
<feature type="chain" id="PRO_5046046343" evidence="1">
    <location>
        <begin position="28"/>
        <end position="117"/>
    </location>
</feature>
<keyword evidence="1" id="KW-0732">Signal</keyword>
<organism evidence="2 3">
    <name type="scientific">Nonomuraea insulae</name>
    <dbReference type="NCBI Taxonomy" id="1616787"/>
    <lineage>
        <taxon>Bacteria</taxon>
        <taxon>Bacillati</taxon>
        <taxon>Actinomycetota</taxon>
        <taxon>Actinomycetes</taxon>
        <taxon>Streptosporangiales</taxon>
        <taxon>Streptosporangiaceae</taxon>
        <taxon>Nonomuraea</taxon>
    </lineage>
</organism>
<name>A0ABW1D7C0_9ACTN</name>
<keyword evidence="3" id="KW-1185">Reference proteome</keyword>
<dbReference type="EMBL" id="JBHSPA010000084">
    <property type="protein sequence ID" value="MFC5832683.1"/>
    <property type="molecule type" value="Genomic_DNA"/>
</dbReference>
<reference evidence="3" key="1">
    <citation type="journal article" date="2019" name="Int. J. Syst. Evol. Microbiol.">
        <title>The Global Catalogue of Microorganisms (GCM) 10K type strain sequencing project: providing services to taxonomists for standard genome sequencing and annotation.</title>
        <authorList>
            <consortium name="The Broad Institute Genomics Platform"/>
            <consortium name="The Broad Institute Genome Sequencing Center for Infectious Disease"/>
            <person name="Wu L."/>
            <person name="Ma J."/>
        </authorList>
    </citation>
    <scope>NUCLEOTIDE SEQUENCE [LARGE SCALE GENOMIC DNA]</scope>
    <source>
        <strain evidence="3">CCUG 53903</strain>
    </source>
</reference>
<feature type="signal peptide" evidence="1">
    <location>
        <begin position="1"/>
        <end position="27"/>
    </location>
</feature>